<comment type="caution">
    <text evidence="5">Lacks conserved residue(s) required for the propagation of feature annotation.</text>
</comment>
<dbReference type="Gene3D" id="3.30.110.20">
    <property type="entry name" value="Alba-like domain"/>
    <property type="match status" value="1"/>
</dbReference>
<gene>
    <name evidence="5" type="primary">albA</name>
    <name evidence="8" type="ORF">AKJ41_03945</name>
</gene>
<dbReference type="PIRSF" id="PIRSF028732">
    <property type="entry name" value="Alba"/>
    <property type="match status" value="1"/>
</dbReference>
<reference evidence="8 9" key="1">
    <citation type="journal article" date="2016" name="Sci. Rep.">
        <title>Metabolic traits of an uncultured archaeal lineage -MSBL1- from brine pools of the Red Sea.</title>
        <authorList>
            <person name="Mwirichia R."/>
            <person name="Alam I."/>
            <person name="Rashid M."/>
            <person name="Vinu M."/>
            <person name="Ba-Alawi W."/>
            <person name="Anthony Kamau A."/>
            <person name="Kamanda Ngugi D."/>
            <person name="Goker M."/>
            <person name="Klenk H.P."/>
            <person name="Bajic V."/>
            <person name="Stingl U."/>
        </authorList>
    </citation>
    <scope>NUCLEOTIDE SEQUENCE [LARGE SCALE GENOMIC DNA]</scope>
    <source>
        <strain evidence="8">SCGC-AAA259O05</strain>
    </source>
</reference>
<dbReference type="PATRIC" id="fig|1698271.3.peg.1082"/>
<keyword evidence="4 5" id="KW-0238">DNA-binding</keyword>
<feature type="domain" description="DNA/RNA-binding protein Alba-like" evidence="7">
    <location>
        <begin position="5"/>
        <end position="66"/>
    </location>
</feature>
<dbReference type="InterPro" id="IPR013795">
    <property type="entry name" value="DNA/RNA-bd_Alba"/>
</dbReference>
<dbReference type="NCBIfam" id="TIGR00285">
    <property type="entry name" value="DNA-binding protein Alba"/>
    <property type="match status" value="1"/>
</dbReference>
<keyword evidence="9" id="KW-1185">Reference proteome</keyword>
<keyword evidence="5" id="KW-0226">DNA condensation</keyword>
<comment type="similarity">
    <text evidence="1 5">Belongs to the histone-like Alba family.</text>
</comment>
<comment type="caution">
    <text evidence="8">The sequence shown here is derived from an EMBL/GenBank/DDBJ whole genome shotgun (WGS) entry which is preliminary data.</text>
</comment>
<dbReference type="HAMAP" id="MF_01122">
    <property type="entry name" value="AlbA"/>
    <property type="match status" value="1"/>
</dbReference>
<dbReference type="GO" id="GO:0005737">
    <property type="term" value="C:cytoplasm"/>
    <property type="evidence" value="ECO:0007669"/>
    <property type="project" value="UniProtKB-SubCell"/>
</dbReference>
<dbReference type="GO" id="GO:0030261">
    <property type="term" value="P:chromosome condensation"/>
    <property type="evidence" value="ECO:0007669"/>
    <property type="project" value="UniProtKB-KW"/>
</dbReference>
<dbReference type="Proteomes" id="UP000070344">
    <property type="component" value="Unassembled WGS sequence"/>
</dbReference>
<name>A0A133V2B9_9EURY</name>
<evidence type="ECO:0000256" key="5">
    <source>
        <dbReference type="HAMAP-Rule" id="MF_01122"/>
    </source>
</evidence>
<evidence type="ECO:0000259" key="7">
    <source>
        <dbReference type="Pfam" id="PF01918"/>
    </source>
</evidence>
<keyword evidence="2 5" id="KW-0158">Chromosome</keyword>
<dbReference type="SUPFAM" id="SSF82704">
    <property type="entry name" value="AlbA-like"/>
    <property type="match status" value="1"/>
</dbReference>
<evidence type="ECO:0000313" key="8">
    <source>
        <dbReference type="EMBL" id="KXB00571.1"/>
    </source>
</evidence>
<evidence type="ECO:0000313" key="9">
    <source>
        <dbReference type="Proteomes" id="UP000070344"/>
    </source>
</evidence>
<evidence type="ECO:0000256" key="6">
    <source>
        <dbReference type="SAM" id="MobiDB-lite"/>
    </source>
</evidence>
<comment type="subcellular location">
    <subcellularLocation>
        <location evidence="5">Cytoplasm</location>
    </subcellularLocation>
    <subcellularLocation>
        <location evidence="5">Chromosome</location>
    </subcellularLocation>
</comment>
<proteinExistence type="inferred from homology"/>
<evidence type="ECO:0000256" key="1">
    <source>
        <dbReference type="ARBA" id="ARBA00008018"/>
    </source>
</evidence>
<comment type="function">
    <text evidence="5">Binds double-stranded DNA tightly but without sequence specificity. Involved in DNA compaction.</text>
</comment>
<feature type="compositionally biased region" description="Polar residues" evidence="6">
    <location>
        <begin position="77"/>
        <end position="86"/>
    </location>
</feature>
<evidence type="ECO:0000256" key="3">
    <source>
        <dbReference type="ARBA" id="ARBA00022490"/>
    </source>
</evidence>
<dbReference type="GO" id="GO:0003723">
    <property type="term" value="F:RNA binding"/>
    <property type="evidence" value="ECO:0007669"/>
    <property type="project" value="InterPro"/>
</dbReference>
<dbReference type="InterPro" id="IPR036882">
    <property type="entry name" value="Alba-like_dom_sf"/>
</dbReference>
<protein>
    <recommendedName>
        <fullName evidence="5">DNA/RNA-binding protein Alba</fullName>
    </recommendedName>
</protein>
<dbReference type="GO" id="GO:0003690">
    <property type="term" value="F:double-stranded DNA binding"/>
    <property type="evidence" value="ECO:0007669"/>
    <property type="project" value="UniProtKB-UniRule"/>
</dbReference>
<accession>A0A133V2B9</accession>
<dbReference type="EMBL" id="LHXV01000046">
    <property type="protein sequence ID" value="KXB00571.1"/>
    <property type="molecule type" value="Genomic_DNA"/>
</dbReference>
<dbReference type="NCBIfam" id="NF003088">
    <property type="entry name" value="PRK04015.1"/>
    <property type="match status" value="1"/>
</dbReference>
<feature type="region of interest" description="Disordered" evidence="6">
    <location>
        <begin position="69"/>
        <end position="93"/>
    </location>
</feature>
<dbReference type="GO" id="GO:0005694">
    <property type="term" value="C:chromosome"/>
    <property type="evidence" value="ECO:0007669"/>
    <property type="project" value="UniProtKB-SubCell"/>
</dbReference>
<evidence type="ECO:0000256" key="4">
    <source>
        <dbReference type="ARBA" id="ARBA00023125"/>
    </source>
</evidence>
<evidence type="ECO:0000256" key="2">
    <source>
        <dbReference type="ARBA" id="ARBA00022454"/>
    </source>
</evidence>
<sequence length="93" mass="10075">MADDNVVYVGSKKGSMDYVLAVVTQFNKGSDEVFLKARGGAISRAVDTAEITKNRFLKDLEILDIETETEELENEDGSTSNVSSISIRLGKSG</sequence>
<dbReference type="InterPro" id="IPR002775">
    <property type="entry name" value="DNA/RNA-bd_Alba-like"/>
</dbReference>
<organism evidence="8 9">
    <name type="scientific">candidate division MSBL1 archaeon SCGC-AAA259O05</name>
    <dbReference type="NCBI Taxonomy" id="1698271"/>
    <lineage>
        <taxon>Archaea</taxon>
        <taxon>Methanobacteriati</taxon>
        <taxon>Methanobacteriota</taxon>
        <taxon>candidate division MSBL1</taxon>
    </lineage>
</organism>
<dbReference type="Pfam" id="PF01918">
    <property type="entry name" value="Alba"/>
    <property type="match status" value="1"/>
</dbReference>
<keyword evidence="3 5" id="KW-0963">Cytoplasm</keyword>
<dbReference type="AlphaFoldDB" id="A0A133V2B9"/>